<sequence length="229" mass="25295">MGLFDLPPGTNPDTYPASRDPSGTPSNFNSPVNSAQLFYIVGPISLVLTTLAVFLKFYIRSFVHKQVGIDDWLSLIALILQYVQVGWVIDEMRHGAVRHMWDMSWTKFLHVLKFQDVNGAIQAFAFMIAKLSIVFLFYRLFSPKTFYKWAIVICGIIVGVGYAVLGILSLSFPLEDGPTILFRVSQAIGVQGLVTDVYLAVLPIAAVLSLNLPRRKKIGVAAIFGAGLL</sequence>
<dbReference type="InterPro" id="IPR049326">
    <property type="entry name" value="Rhodopsin_dom_fungi"/>
</dbReference>
<dbReference type="PANTHER" id="PTHR33048:SF47">
    <property type="entry name" value="INTEGRAL MEMBRANE PROTEIN-RELATED"/>
    <property type="match status" value="1"/>
</dbReference>
<comment type="subcellular location">
    <subcellularLocation>
        <location evidence="1">Membrane</location>
        <topology evidence="1">Multi-pass membrane protein</topology>
    </subcellularLocation>
</comment>
<feature type="transmembrane region" description="Helical" evidence="7">
    <location>
        <begin position="184"/>
        <end position="208"/>
    </location>
</feature>
<dbReference type="InterPro" id="IPR052337">
    <property type="entry name" value="SAT4-like"/>
</dbReference>
<dbReference type="Proteomes" id="UP001305414">
    <property type="component" value="Unassembled WGS sequence"/>
</dbReference>
<evidence type="ECO:0000256" key="5">
    <source>
        <dbReference type="ARBA" id="ARBA00038359"/>
    </source>
</evidence>
<reference evidence="9 10" key="1">
    <citation type="submission" date="2023-10" db="EMBL/GenBank/DDBJ databases">
        <title>Draft genome sequence of Xylaria bambusicola isolate GMP-LS, the root and basal stem rot pathogen of sugarcane in Indonesia.</title>
        <authorList>
            <person name="Selvaraj P."/>
            <person name="Muralishankar V."/>
            <person name="Muruganantham S."/>
            <person name="Sp S."/>
            <person name="Haryani S."/>
            <person name="Lau K.J.X."/>
            <person name="Naqvi N.I."/>
        </authorList>
    </citation>
    <scope>NUCLEOTIDE SEQUENCE [LARGE SCALE GENOMIC DNA]</scope>
    <source>
        <strain evidence="9">GMP-LS</strain>
    </source>
</reference>
<feature type="transmembrane region" description="Helical" evidence="7">
    <location>
        <begin position="71"/>
        <end position="89"/>
    </location>
</feature>
<feature type="transmembrane region" description="Helical" evidence="7">
    <location>
        <begin position="37"/>
        <end position="59"/>
    </location>
</feature>
<evidence type="ECO:0000256" key="4">
    <source>
        <dbReference type="ARBA" id="ARBA00023136"/>
    </source>
</evidence>
<feature type="transmembrane region" description="Helical" evidence="7">
    <location>
        <begin position="119"/>
        <end position="138"/>
    </location>
</feature>
<feature type="region of interest" description="Disordered" evidence="6">
    <location>
        <begin position="1"/>
        <end position="26"/>
    </location>
</feature>
<keyword evidence="2 7" id="KW-0812">Transmembrane</keyword>
<keyword evidence="4 7" id="KW-0472">Membrane</keyword>
<comment type="caution">
    <text evidence="9">The sequence shown here is derived from an EMBL/GenBank/DDBJ whole genome shotgun (WGS) entry which is preliminary data.</text>
</comment>
<evidence type="ECO:0000256" key="6">
    <source>
        <dbReference type="SAM" id="MobiDB-lite"/>
    </source>
</evidence>
<evidence type="ECO:0000259" key="8">
    <source>
        <dbReference type="Pfam" id="PF20684"/>
    </source>
</evidence>
<keyword evidence="3 7" id="KW-1133">Transmembrane helix</keyword>
<evidence type="ECO:0000256" key="1">
    <source>
        <dbReference type="ARBA" id="ARBA00004141"/>
    </source>
</evidence>
<feature type="domain" description="Rhodopsin" evidence="8">
    <location>
        <begin position="55"/>
        <end position="161"/>
    </location>
</feature>
<keyword evidence="10" id="KW-1185">Reference proteome</keyword>
<evidence type="ECO:0000256" key="2">
    <source>
        <dbReference type="ARBA" id="ARBA00022692"/>
    </source>
</evidence>
<evidence type="ECO:0000313" key="9">
    <source>
        <dbReference type="EMBL" id="KAK5637190.1"/>
    </source>
</evidence>
<dbReference type="EMBL" id="JAWHQM010000097">
    <property type="protein sequence ID" value="KAK5637190.1"/>
    <property type="molecule type" value="Genomic_DNA"/>
</dbReference>
<evidence type="ECO:0000256" key="7">
    <source>
        <dbReference type="SAM" id="Phobius"/>
    </source>
</evidence>
<dbReference type="AlphaFoldDB" id="A0AAN7Z4W7"/>
<protein>
    <recommendedName>
        <fullName evidence="8">Rhodopsin domain-containing protein</fullName>
    </recommendedName>
</protein>
<name>A0AAN7Z4W7_9PEZI</name>
<gene>
    <name evidence="9" type="ORF">RRF57_012902</name>
</gene>
<proteinExistence type="inferred from homology"/>
<feature type="transmembrane region" description="Helical" evidence="7">
    <location>
        <begin position="150"/>
        <end position="172"/>
    </location>
</feature>
<evidence type="ECO:0000313" key="10">
    <source>
        <dbReference type="Proteomes" id="UP001305414"/>
    </source>
</evidence>
<organism evidence="9 10">
    <name type="scientific">Xylaria bambusicola</name>
    <dbReference type="NCBI Taxonomy" id="326684"/>
    <lineage>
        <taxon>Eukaryota</taxon>
        <taxon>Fungi</taxon>
        <taxon>Dikarya</taxon>
        <taxon>Ascomycota</taxon>
        <taxon>Pezizomycotina</taxon>
        <taxon>Sordariomycetes</taxon>
        <taxon>Xylariomycetidae</taxon>
        <taxon>Xylariales</taxon>
        <taxon>Xylariaceae</taxon>
        <taxon>Xylaria</taxon>
    </lineage>
</organism>
<dbReference type="GO" id="GO:0016020">
    <property type="term" value="C:membrane"/>
    <property type="evidence" value="ECO:0007669"/>
    <property type="project" value="UniProtKB-SubCell"/>
</dbReference>
<evidence type="ECO:0000256" key="3">
    <source>
        <dbReference type="ARBA" id="ARBA00022989"/>
    </source>
</evidence>
<accession>A0AAN7Z4W7</accession>
<comment type="similarity">
    <text evidence="5">Belongs to the SAT4 family.</text>
</comment>
<dbReference type="Pfam" id="PF20684">
    <property type="entry name" value="Fung_rhodopsin"/>
    <property type="match status" value="1"/>
</dbReference>
<dbReference type="PANTHER" id="PTHR33048">
    <property type="entry name" value="PTH11-LIKE INTEGRAL MEMBRANE PROTEIN (AFU_ORTHOLOGUE AFUA_5G11245)"/>
    <property type="match status" value="1"/>
</dbReference>